<evidence type="ECO:0000313" key="2">
    <source>
        <dbReference type="EMBL" id="AOJ11161.1"/>
    </source>
</evidence>
<feature type="repeat" description="TPR" evidence="1">
    <location>
        <begin position="181"/>
        <end position="214"/>
    </location>
</feature>
<dbReference type="EMBL" id="CP013389">
    <property type="protein sequence ID" value="AOJ11161.1"/>
    <property type="molecule type" value="Genomic_DNA"/>
</dbReference>
<feature type="repeat" description="TPR" evidence="1">
    <location>
        <begin position="215"/>
        <end position="248"/>
    </location>
</feature>
<dbReference type="InterPro" id="IPR019734">
    <property type="entry name" value="TPR_rpt"/>
</dbReference>
<accession>A0A1B4G5H4</accession>
<dbReference type="SMART" id="SM00028">
    <property type="entry name" value="TPR"/>
    <property type="match status" value="4"/>
</dbReference>
<dbReference type="InterPro" id="IPR011990">
    <property type="entry name" value="TPR-like_helical_dom_sf"/>
</dbReference>
<dbReference type="PANTHER" id="PTHR44809">
    <property type="match status" value="1"/>
</dbReference>
<dbReference type="AlphaFoldDB" id="A0A1B4G5H4"/>
<dbReference type="Gene3D" id="1.25.40.10">
    <property type="entry name" value="Tetratricopeptide repeat domain"/>
    <property type="match status" value="1"/>
</dbReference>
<dbReference type="Pfam" id="PF14559">
    <property type="entry name" value="TPR_19"/>
    <property type="match status" value="1"/>
</dbReference>
<dbReference type="Gene3D" id="3.40.50.2000">
    <property type="entry name" value="Glycogen Phosphorylase B"/>
    <property type="match status" value="1"/>
</dbReference>
<evidence type="ECO:0000313" key="3">
    <source>
        <dbReference type="Proteomes" id="UP000067711"/>
    </source>
</evidence>
<dbReference type="SUPFAM" id="SSF53756">
    <property type="entry name" value="UDP-Glycosyltransferase/glycogen phosphorylase"/>
    <property type="match status" value="1"/>
</dbReference>
<sequence>MRGLLVSEHRNSVDLVDIAWLLDHGDVVGASELLISRQAWAASDPHELVLWARVMSLRGRRGDASDTLARALQIAPTSVDAHVEYARLTLNGGDSAGALVWFRNAYEFAEPSSSWVLEWVKLLTRHAQLERAVAVADRYCQAKPADAEGWFWFGYALQLADRLPEALDAYLRCGRVSPDRPMLRNNLAALYLQMQEYDLARFYAEEALTDDPYNALAWNNLAAAHLKRGEVDAAECAVERALALKPEHPVALQTFSYVCKEHQRWNQSVAAIERAHQFEPQDGSIRWSLAMLQLLLGQYEAGWRNYEYRWTAGELKGKWPELRVPVWRNQPLDGKALLVWGEQGYGDVLQFARFIPVLAERIRQRGGKLIYCAFPPLLSLLERSLSGSVDAVLPSTLDALPTCDYHLPLASLPMLLNIELRDLPCAVSYLKADPAKVAAWRAKLSTSNNLKVGLVWSGSRTHQRNRMRAVAPEAYGRAFADVEGVEFFNLQIDAPEALAVLKSSDLRVTDYSAEFRSFDDTAAFLKNLDLVITVCTSIAHLAGGLGMPTWLLLDVNPHWVWMTNREDSPWYPSIRLYRQPTFGEWEPVLQRVARDLAGLAGSGSFLWTANADASPGTTA</sequence>
<reference evidence="2 3" key="1">
    <citation type="submission" date="2015-12" db="EMBL/GenBank/DDBJ databases">
        <title>Diversity of Burkholderia near neighbor genomes.</title>
        <authorList>
            <person name="Sahl J."/>
            <person name="Wagner D."/>
            <person name="Keim P."/>
        </authorList>
    </citation>
    <scope>NUCLEOTIDE SEQUENCE [LARGE SCALE GENOMIC DNA]</scope>
    <source>
        <strain evidence="2 3">BDU8</strain>
    </source>
</reference>
<dbReference type="PROSITE" id="PS50005">
    <property type="entry name" value="TPR"/>
    <property type="match status" value="2"/>
</dbReference>
<keyword evidence="1" id="KW-0802">TPR repeat</keyword>
<name>A0A1B4G5H4_9BURK</name>
<dbReference type="SUPFAM" id="SSF48452">
    <property type="entry name" value="TPR-like"/>
    <property type="match status" value="2"/>
</dbReference>
<dbReference type="PANTHER" id="PTHR44809:SF1">
    <property type="entry name" value="PROTEIN O-MANNOSYL-TRANSFERASE TMTC1"/>
    <property type="match status" value="1"/>
</dbReference>
<dbReference type="RefSeq" id="WP_159086418.1">
    <property type="nucleotide sequence ID" value="NZ_CP013389.1"/>
</dbReference>
<dbReference type="InterPro" id="IPR052943">
    <property type="entry name" value="TMTC_O-mannosyl-trnsfr"/>
</dbReference>
<evidence type="ECO:0000256" key="1">
    <source>
        <dbReference type="PROSITE-ProRule" id="PRU00339"/>
    </source>
</evidence>
<protein>
    <submittedName>
        <fullName evidence="2">Uncharacterized protein</fullName>
    </submittedName>
</protein>
<gene>
    <name evidence="2" type="ORF">WS71_29075</name>
</gene>
<dbReference type="Proteomes" id="UP000067711">
    <property type="component" value="Chromosome 1"/>
</dbReference>
<organism evidence="2 3">
    <name type="scientific">Burkholderia mayonis</name>
    <dbReference type="NCBI Taxonomy" id="1385591"/>
    <lineage>
        <taxon>Bacteria</taxon>
        <taxon>Pseudomonadati</taxon>
        <taxon>Pseudomonadota</taxon>
        <taxon>Betaproteobacteria</taxon>
        <taxon>Burkholderiales</taxon>
        <taxon>Burkholderiaceae</taxon>
        <taxon>Burkholderia</taxon>
        <taxon>pseudomallei group</taxon>
    </lineage>
</organism>
<proteinExistence type="predicted"/>